<gene>
    <name evidence="1" type="ORF">CHRIB12_LOCUS16911</name>
</gene>
<protein>
    <submittedName>
        <fullName evidence="1">Uncharacterized protein</fullName>
    </submittedName>
</protein>
<name>A0A915ZME1_9GLOM</name>
<proteinExistence type="predicted"/>
<reference evidence="1" key="1">
    <citation type="submission" date="2020-05" db="EMBL/GenBank/DDBJ databases">
        <authorList>
            <person name="Rincon C."/>
            <person name="Sanders R I."/>
            <person name="Robbins C."/>
            <person name="Chaturvedi A."/>
        </authorList>
    </citation>
    <scope>NUCLEOTIDE SEQUENCE</scope>
    <source>
        <strain evidence="1">CHB12</strain>
    </source>
</reference>
<evidence type="ECO:0000313" key="2">
    <source>
        <dbReference type="Proteomes" id="UP000684084"/>
    </source>
</evidence>
<dbReference type="AlphaFoldDB" id="A0A915ZME1"/>
<dbReference type="Proteomes" id="UP000684084">
    <property type="component" value="Unassembled WGS sequence"/>
</dbReference>
<dbReference type="OrthoDB" id="2380288at2759"/>
<organism evidence="1 2">
    <name type="scientific">Rhizophagus irregularis</name>
    <dbReference type="NCBI Taxonomy" id="588596"/>
    <lineage>
        <taxon>Eukaryota</taxon>
        <taxon>Fungi</taxon>
        <taxon>Fungi incertae sedis</taxon>
        <taxon>Mucoromycota</taxon>
        <taxon>Glomeromycotina</taxon>
        <taxon>Glomeromycetes</taxon>
        <taxon>Glomerales</taxon>
        <taxon>Glomeraceae</taxon>
        <taxon>Rhizophagus</taxon>
    </lineage>
</organism>
<accession>A0A915ZME1</accession>
<comment type="caution">
    <text evidence="1">The sequence shown here is derived from an EMBL/GenBank/DDBJ whole genome shotgun (WGS) entry which is preliminary data.</text>
</comment>
<sequence length="516" mass="59171">MPKDKKTIKNTSSQQLIVPFRLHMRVSCELNGEIFIISIVQNTTSPFEPGFVCTCKEKSTEISSSASTAITTLYQEIFGKRTEYSGPAIMGFYNDQIIERLLQDVTFFPIYIKIQSFLVVVSNIGYSKNNGCRGAGNGFTSSILTKFQKKHSFVSQRIENNTCILRIYHESNIVAQFEDETPTNVWKKSGINKKFDGIDLFGITHSSQAFDRHIKSRKTGKTALLDNWQSLFIDWLSQKSTIIQIPKALQNIYPVDYQIHHKELCAWKAMLIACGCTNVTPFEKKESNIEFWSRAMDPSADKETLLNLYNAGLICLKNNSPIIIDKSMNFWESFKSALDNNRRGIDGKIRILSIIAENFRYNDLREKLQVSPNTINSARKYARLNGPGAIAIVKLKRKIHRMSEIKEREFELFFQDKSNVTISSYKVDSKTNLPILYLQDQKEALWTKFEETYPNGMKKTSFMARLADCSHIKYREDLGGLCLICNDYGFEVFQDLIAIARSTFNDKKRLVNIFCI</sequence>
<evidence type="ECO:0000313" key="1">
    <source>
        <dbReference type="EMBL" id="CAB5380013.1"/>
    </source>
</evidence>
<dbReference type="VEuPathDB" id="FungiDB:RhiirFUN_009257"/>
<dbReference type="EMBL" id="CAGKOT010000041">
    <property type="protein sequence ID" value="CAB5380013.1"/>
    <property type="molecule type" value="Genomic_DNA"/>
</dbReference>